<evidence type="ECO:0000313" key="2">
    <source>
        <dbReference type="EMBL" id="EQB57098.1"/>
    </source>
</evidence>
<proteinExistence type="predicted"/>
<dbReference type="OrthoDB" id="4762165at2759"/>
<feature type="compositionally biased region" description="Basic and acidic residues" evidence="1">
    <location>
        <begin position="1"/>
        <end position="10"/>
    </location>
</feature>
<protein>
    <submittedName>
        <fullName evidence="2">Uncharacterized protein</fullName>
    </submittedName>
</protein>
<gene>
    <name evidence="2" type="ORF">CGLO_02818</name>
</gene>
<dbReference type="AlphaFoldDB" id="T0KXC1"/>
<feature type="compositionally biased region" description="Basic and acidic residues" evidence="1">
    <location>
        <begin position="94"/>
        <end position="111"/>
    </location>
</feature>
<sequence>MSINEHPPEVRRRHTQMSGNPSLFSRLTGRSERRHGTAERAGPQYEYYPCYDLSWATLKKFLEEKWPNRKFPVDGEKTRDQWVFEVPEMLTQKDRNDIAALRDSKRPENARRPSFSDPED</sequence>
<feature type="region of interest" description="Disordered" evidence="1">
    <location>
        <begin position="1"/>
        <end position="41"/>
    </location>
</feature>
<dbReference type="Proteomes" id="UP000015530">
    <property type="component" value="Unassembled WGS sequence"/>
</dbReference>
<feature type="region of interest" description="Disordered" evidence="1">
    <location>
        <begin position="94"/>
        <end position="120"/>
    </location>
</feature>
<reference evidence="3" key="1">
    <citation type="journal article" date="2013" name="Mol. Plant Microbe Interact.">
        <title>Global aspects of pacC regulation of pathogenicity genes in Colletotrichum gloeosporioides as revealed by transcriptome analysis.</title>
        <authorList>
            <person name="Alkan N."/>
            <person name="Meng X."/>
            <person name="Friedlander G."/>
            <person name="Reuveni E."/>
            <person name="Sukno S."/>
            <person name="Sherman A."/>
            <person name="Thon M."/>
            <person name="Fluhr R."/>
            <person name="Prusky D."/>
        </authorList>
    </citation>
    <scope>NUCLEOTIDE SEQUENCE [LARGE SCALE GENOMIC DNA]</scope>
    <source>
        <strain evidence="3">Cg-14</strain>
    </source>
</reference>
<comment type="caution">
    <text evidence="2">The sequence shown here is derived from an EMBL/GenBank/DDBJ whole genome shotgun (WGS) entry which is preliminary data.</text>
</comment>
<dbReference type="HOGENOM" id="CLU_156684_0_0_1"/>
<feature type="compositionally biased region" description="Polar residues" evidence="1">
    <location>
        <begin position="16"/>
        <end position="25"/>
    </location>
</feature>
<name>T0KXC1_COLGC</name>
<accession>T0KXC1</accession>
<feature type="compositionally biased region" description="Basic and acidic residues" evidence="1">
    <location>
        <begin position="29"/>
        <end position="38"/>
    </location>
</feature>
<organism evidence="2 3">
    <name type="scientific">Colletotrichum gloeosporioides (strain Cg-14)</name>
    <name type="common">Anthracnose fungus</name>
    <name type="synonym">Glomerella cingulata</name>
    <dbReference type="NCBI Taxonomy" id="1237896"/>
    <lineage>
        <taxon>Eukaryota</taxon>
        <taxon>Fungi</taxon>
        <taxon>Dikarya</taxon>
        <taxon>Ascomycota</taxon>
        <taxon>Pezizomycotina</taxon>
        <taxon>Sordariomycetes</taxon>
        <taxon>Hypocreomycetidae</taxon>
        <taxon>Glomerellales</taxon>
        <taxon>Glomerellaceae</taxon>
        <taxon>Colletotrichum</taxon>
        <taxon>Colletotrichum gloeosporioides species complex</taxon>
    </lineage>
</organism>
<evidence type="ECO:0000256" key="1">
    <source>
        <dbReference type="SAM" id="MobiDB-lite"/>
    </source>
</evidence>
<dbReference type="EMBL" id="AMYD01000577">
    <property type="protein sequence ID" value="EQB57098.1"/>
    <property type="molecule type" value="Genomic_DNA"/>
</dbReference>
<evidence type="ECO:0000313" key="3">
    <source>
        <dbReference type="Proteomes" id="UP000015530"/>
    </source>
</evidence>